<keyword evidence="2" id="KW-0677">Repeat</keyword>
<accession>A0A6G1BTI0</accession>
<feature type="compositionally biased region" description="Acidic residues" evidence="7">
    <location>
        <begin position="698"/>
        <end position="714"/>
    </location>
</feature>
<feature type="compositionally biased region" description="Basic and acidic residues" evidence="7">
    <location>
        <begin position="416"/>
        <end position="450"/>
    </location>
</feature>
<feature type="domain" description="C3H1-type" evidence="8">
    <location>
        <begin position="35"/>
        <end position="64"/>
    </location>
</feature>
<dbReference type="InterPro" id="IPR000571">
    <property type="entry name" value="Znf_CCCH"/>
</dbReference>
<evidence type="ECO:0000256" key="4">
    <source>
        <dbReference type="ARBA" id="ARBA00022833"/>
    </source>
</evidence>
<gene>
    <name evidence="9" type="ORF">E2562_005144</name>
</gene>
<evidence type="ECO:0000256" key="5">
    <source>
        <dbReference type="ARBA" id="ARBA00023125"/>
    </source>
</evidence>
<feature type="domain" description="C3H1-type" evidence="8">
    <location>
        <begin position="116"/>
        <end position="143"/>
    </location>
</feature>
<reference evidence="9 10" key="1">
    <citation type="submission" date="2019-11" db="EMBL/GenBank/DDBJ databases">
        <title>Whole genome sequence of Oryza granulata.</title>
        <authorList>
            <person name="Li W."/>
        </authorList>
    </citation>
    <scope>NUCLEOTIDE SEQUENCE [LARGE SCALE GENOMIC DNA]</scope>
    <source>
        <strain evidence="10">cv. Menghai</strain>
        <tissue evidence="9">Leaf</tissue>
    </source>
</reference>
<keyword evidence="10" id="KW-1185">Reference proteome</keyword>
<name>A0A6G1BTI0_9ORYZ</name>
<dbReference type="FunFam" id="4.10.1000.10:FF:000021">
    <property type="entry name" value="Zinc finger CCCH domain-containing protein 17"/>
    <property type="match status" value="1"/>
</dbReference>
<feature type="compositionally biased region" description="Basic and acidic residues" evidence="7">
    <location>
        <begin position="679"/>
        <end position="697"/>
    </location>
</feature>
<dbReference type="GO" id="GO:0003729">
    <property type="term" value="F:mRNA binding"/>
    <property type="evidence" value="ECO:0007669"/>
    <property type="project" value="TreeGrafter"/>
</dbReference>
<dbReference type="Pfam" id="PF00642">
    <property type="entry name" value="zf-CCCH"/>
    <property type="match status" value="1"/>
</dbReference>
<keyword evidence="4 6" id="KW-0862">Zinc</keyword>
<dbReference type="GO" id="GO:0003677">
    <property type="term" value="F:DNA binding"/>
    <property type="evidence" value="ECO:0007669"/>
    <property type="project" value="UniProtKB-KW"/>
</dbReference>
<dbReference type="PANTHER" id="PTHR15725">
    <property type="entry name" value="ZN-FINGER, C-X8-C-X5-C-X3-H TYPE-CONTAINING"/>
    <property type="match status" value="1"/>
</dbReference>
<keyword evidence="1 6" id="KW-0479">Metal-binding</keyword>
<dbReference type="Gene3D" id="4.10.1000.10">
    <property type="entry name" value="Zinc finger, CCCH-type"/>
    <property type="match status" value="2"/>
</dbReference>
<dbReference type="InterPro" id="IPR036855">
    <property type="entry name" value="Znf_CCCH_sf"/>
</dbReference>
<evidence type="ECO:0000256" key="7">
    <source>
        <dbReference type="SAM" id="MobiDB-lite"/>
    </source>
</evidence>
<dbReference type="PANTHER" id="PTHR15725:SF14">
    <property type="entry name" value="ZINC FINGER CCCH DOMAIN-CONTAINING PROTEIN 11A"/>
    <property type="match status" value="1"/>
</dbReference>
<dbReference type="EMBL" id="SPHZ02000011">
    <property type="protein sequence ID" value="KAF0891051.1"/>
    <property type="molecule type" value="Genomic_DNA"/>
</dbReference>
<feature type="domain" description="C3H1-type" evidence="8">
    <location>
        <begin position="66"/>
        <end position="92"/>
    </location>
</feature>
<dbReference type="SMART" id="SM00356">
    <property type="entry name" value="ZnF_C3H1"/>
    <property type="match status" value="3"/>
</dbReference>
<evidence type="ECO:0000313" key="9">
    <source>
        <dbReference type="EMBL" id="KAF0891051.1"/>
    </source>
</evidence>
<comment type="caution">
    <text evidence="9">The sequence shown here is derived from an EMBL/GenBank/DDBJ whole genome shotgun (WGS) entry which is preliminary data.</text>
</comment>
<keyword evidence="3 6" id="KW-0863">Zinc-finger</keyword>
<feature type="region of interest" description="Disordered" evidence="7">
    <location>
        <begin position="345"/>
        <end position="396"/>
    </location>
</feature>
<dbReference type="InterPro" id="IPR041686">
    <property type="entry name" value="Znf-CCCH_3"/>
</dbReference>
<feature type="compositionally biased region" description="Basic and acidic residues" evidence="7">
    <location>
        <begin position="598"/>
        <end position="608"/>
    </location>
</feature>
<evidence type="ECO:0000256" key="3">
    <source>
        <dbReference type="ARBA" id="ARBA00022771"/>
    </source>
</evidence>
<feature type="region of interest" description="Disordered" evidence="7">
    <location>
        <begin position="238"/>
        <end position="289"/>
    </location>
</feature>
<dbReference type="Pfam" id="PF15663">
    <property type="entry name" value="zf-CCCH_3"/>
    <property type="match status" value="1"/>
</dbReference>
<keyword evidence="5" id="KW-0238">DNA-binding</keyword>
<dbReference type="Proteomes" id="UP000479710">
    <property type="component" value="Unassembled WGS sequence"/>
</dbReference>
<feature type="compositionally biased region" description="Polar residues" evidence="7">
    <location>
        <begin position="452"/>
        <end position="461"/>
    </location>
</feature>
<dbReference type="GO" id="GO:0008270">
    <property type="term" value="F:zinc ion binding"/>
    <property type="evidence" value="ECO:0007669"/>
    <property type="project" value="UniProtKB-KW"/>
</dbReference>
<dbReference type="PROSITE" id="PS50103">
    <property type="entry name" value="ZF_C3H1"/>
    <property type="match status" value="3"/>
</dbReference>
<feature type="compositionally biased region" description="Basic and acidic residues" evidence="7">
    <location>
        <begin position="529"/>
        <end position="543"/>
    </location>
</feature>
<organism evidence="9 10">
    <name type="scientific">Oryza meyeriana var. granulata</name>
    <dbReference type="NCBI Taxonomy" id="110450"/>
    <lineage>
        <taxon>Eukaryota</taxon>
        <taxon>Viridiplantae</taxon>
        <taxon>Streptophyta</taxon>
        <taxon>Embryophyta</taxon>
        <taxon>Tracheophyta</taxon>
        <taxon>Spermatophyta</taxon>
        <taxon>Magnoliopsida</taxon>
        <taxon>Liliopsida</taxon>
        <taxon>Poales</taxon>
        <taxon>Poaceae</taxon>
        <taxon>BOP clade</taxon>
        <taxon>Oryzoideae</taxon>
        <taxon>Oryzeae</taxon>
        <taxon>Oryzinae</taxon>
        <taxon>Oryza</taxon>
        <taxon>Oryza meyeriana</taxon>
    </lineage>
</organism>
<feature type="region of interest" description="Disordered" evidence="7">
    <location>
        <begin position="412"/>
        <end position="714"/>
    </location>
</feature>
<sequence length="724" mass="82178">MTGAMEADGAAAAAAAEASTAAAGTRPLAPEEEALRRNTDCVYFLASPLTCKKGNECDYRHSEGARMNPRDCWYWLNSNCLNPKCPFRHPPIDGMFSAPTPGIPAVSSHYAPYNSGKQMVPCYYFQKGNCLKGDRCPFYHGPQSAGNNPPEQVAKVSSIPLDQSQTQKNDLLRIRDSVQPNNSIQQGAPIVDDRGKPAADQSKVNSARTATVAVPVASNAMSWPKSEKVKNSMPAYKESFTTSSGEDHPECYQNHLPLESNPERDWNQSYEMPPTDDLPQNSREADELLGESSPGFDVLVDNDADGAAYLHDEDFGGDMYPVEDYEYAPADFDVHAHHERERFNGMDEQDQIGHMYDGYERKRRRSSSERSMERPFHSERRFLQRNRDPVEMDGSDLRHRLRRRRINESSLAISPERNEEQRRRDKRYRERDERYSERAHGHSTQRDHHQGSRGSTLSSRLQGRIKLPGRSPDRVDTRSEKEQDRRRLRDRLSPVRRVELQGVRRREEGQHEERTRRRSSELALGARNAEGRHVQHLTRDVTDSRTFPNRKNTRNSSKANGSVEPEASLDFEGPKPLSVILQRKREAAWGNGSSAYSPKEDKSAEVSRRQPTTSLAEAEKEGENLISSEEYKSGSGDEEFRDEGHIPAEGHEQSSHGDRLEAEDIIEVDPVGNQDAENYDQREGESYYEGQDYKSEEENAYEDDEEEFDDDDDDFARKVGVVFS</sequence>
<proteinExistence type="predicted"/>
<feature type="compositionally biased region" description="Basic and acidic residues" evidence="7">
    <location>
        <begin position="642"/>
        <end position="662"/>
    </location>
</feature>
<feature type="region of interest" description="Disordered" evidence="7">
    <location>
        <begin position="177"/>
        <end position="209"/>
    </location>
</feature>
<feature type="compositionally biased region" description="Basic and acidic residues" evidence="7">
    <location>
        <begin position="366"/>
        <end position="396"/>
    </location>
</feature>
<evidence type="ECO:0000259" key="8">
    <source>
        <dbReference type="PROSITE" id="PS50103"/>
    </source>
</evidence>
<dbReference type="OrthoDB" id="5395350at2759"/>
<feature type="compositionally biased region" description="Polar residues" evidence="7">
    <location>
        <begin position="544"/>
        <end position="560"/>
    </location>
</feature>
<dbReference type="AlphaFoldDB" id="A0A6G1BTI0"/>
<feature type="zinc finger region" description="C3H1-type" evidence="6">
    <location>
        <begin position="66"/>
        <end position="92"/>
    </location>
</feature>
<feature type="zinc finger region" description="C3H1-type" evidence="6">
    <location>
        <begin position="116"/>
        <end position="143"/>
    </location>
</feature>
<evidence type="ECO:0000256" key="2">
    <source>
        <dbReference type="ARBA" id="ARBA00022737"/>
    </source>
</evidence>
<feature type="zinc finger region" description="C3H1-type" evidence="6">
    <location>
        <begin position="35"/>
        <end position="64"/>
    </location>
</feature>
<protein>
    <recommendedName>
        <fullName evidence="8">C3H1-type domain-containing protein</fullName>
    </recommendedName>
</protein>
<dbReference type="SUPFAM" id="SSF90229">
    <property type="entry name" value="CCCH zinc finger"/>
    <property type="match status" value="1"/>
</dbReference>
<evidence type="ECO:0000256" key="6">
    <source>
        <dbReference type="PROSITE-ProRule" id="PRU00723"/>
    </source>
</evidence>
<feature type="compositionally biased region" description="Basic and acidic residues" evidence="7">
    <location>
        <begin position="471"/>
        <end position="520"/>
    </location>
</feature>
<evidence type="ECO:0000256" key="1">
    <source>
        <dbReference type="ARBA" id="ARBA00022723"/>
    </source>
</evidence>
<evidence type="ECO:0000313" key="10">
    <source>
        <dbReference type="Proteomes" id="UP000479710"/>
    </source>
</evidence>